<evidence type="ECO:0000313" key="1">
    <source>
        <dbReference type="EnsemblPlants" id="AET2Gv20071200.12"/>
    </source>
</evidence>
<accession>A0A453ACP5</accession>
<sequence>VSELKLAVSICTTFHPIDGLFCCTTVGNQIHPWSMIATGTSALWCYGA</sequence>
<name>A0A453ACP5_AEGTS</name>
<evidence type="ECO:0000313" key="2">
    <source>
        <dbReference type="Proteomes" id="UP000015105"/>
    </source>
</evidence>
<reference evidence="1" key="4">
    <citation type="submission" date="2019-03" db="UniProtKB">
        <authorList>
            <consortium name="EnsemblPlants"/>
        </authorList>
    </citation>
    <scope>IDENTIFICATION</scope>
</reference>
<reference evidence="1" key="3">
    <citation type="journal article" date="2017" name="Nature">
        <title>Genome sequence of the progenitor of the wheat D genome Aegilops tauschii.</title>
        <authorList>
            <person name="Luo M.C."/>
            <person name="Gu Y.Q."/>
            <person name="Puiu D."/>
            <person name="Wang H."/>
            <person name="Twardziok S.O."/>
            <person name="Deal K.R."/>
            <person name="Huo N."/>
            <person name="Zhu T."/>
            <person name="Wang L."/>
            <person name="Wang Y."/>
            <person name="McGuire P.E."/>
            <person name="Liu S."/>
            <person name="Long H."/>
            <person name="Ramasamy R.K."/>
            <person name="Rodriguez J.C."/>
            <person name="Van S.L."/>
            <person name="Yuan L."/>
            <person name="Wang Z."/>
            <person name="Xia Z."/>
            <person name="Xiao L."/>
            <person name="Anderson O.D."/>
            <person name="Ouyang S."/>
            <person name="Liang Y."/>
            <person name="Zimin A.V."/>
            <person name="Pertea G."/>
            <person name="Qi P."/>
            <person name="Bennetzen J.L."/>
            <person name="Dai X."/>
            <person name="Dawson M.W."/>
            <person name="Muller H.G."/>
            <person name="Kugler K."/>
            <person name="Rivarola-Duarte L."/>
            <person name="Spannagl M."/>
            <person name="Mayer K.F.X."/>
            <person name="Lu F.H."/>
            <person name="Bevan M.W."/>
            <person name="Leroy P."/>
            <person name="Li P."/>
            <person name="You F.M."/>
            <person name="Sun Q."/>
            <person name="Liu Z."/>
            <person name="Lyons E."/>
            <person name="Wicker T."/>
            <person name="Salzberg S.L."/>
            <person name="Devos K.M."/>
            <person name="Dvorak J."/>
        </authorList>
    </citation>
    <scope>NUCLEOTIDE SEQUENCE [LARGE SCALE GENOMIC DNA]</scope>
    <source>
        <strain evidence="1">cv. AL8/78</strain>
    </source>
</reference>
<reference evidence="2" key="2">
    <citation type="journal article" date="2017" name="Nat. Plants">
        <title>The Aegilops tauschii genome reveals multiple impacts of transposons.</title>
        <authorList>
            <person name="Zhao G."/>
            <person name="Zou C."/>
            <person name="Li K."/>
            <person name="Wang K."/>
            <person name="Li T."/>
            <person name="Gao L."/>
            <person name="Zhang X."/>
            <person name="Wang H."/>
            <person name="Yang Z."/>
            <person name="Liu X."/>
            <person name="Jiang W."/>
            <person name="Mao L."/>
            <person name="Kong X."/>
            <person name="Jiao Y."/>
            <person name="Jia J."/>
        </authorList>
    </citation>
    <scope>NUCLEOTIDE SEQUENCE [LARGE SCALE GENOMIC DNA]</scope>
    <source>
        <strain evidence="2">cv. AL8/78</strain>
    </source>
</reference>
<proteinExistence type="predicted"/>
<reference evidence="1" key="5">
    <citation type="journal article" date="2021" name="G3 (Bethesda)">
        <title>Aegilops tauschii genome assembly Aet v5.0 features greater sequence contiguity and improved annotation.</title>
        <authorList>
            <person name="Wang L."/>
            <person name="Zhu T."/>
            <person name="Rodriguez J.C."/>
            <person name="Deal K.R."/>
            <person name="Dubcovsky J."/>
            <person name="McGuire P.E."/>
            <person name="Lux T."/>
            <person name="Spannagl M."/>
            <person name="Mayer K.F.X."/>
            <person name="Baldrich P."/>
            <person name="Meyers B.C."/>
            <person name="Huo N."/>
            <person name="Gu Y.Q."/>
            <person name="Zhou H."/>
            <person name="Devos K.M."/>
            <person name="Bennetzen J.L."/>
            <person name="Unver T."/>
            <person name="Budak H."/>
            <person name="Gulick P.J."/>
            <person name="Galiba G."/>
            <person name="Kalapos B."/>
            <person name="Nelson D.R."/>
            <person name="Li P."/>
            <person name="You F.M."/>
            <person name="Luo M.C."/>
            <person name="Dvorak J."/>
        </authorList>
    </citation>
    <scope>NUCLEOTIDE SEQUENCE [LARGE SCALE GENOMIC DNA]</scope>
    <source>
        <strain evidence="1">cv. AL8/78</strain>
    </source>
</reference>
<dbReference type="Gramene" id="AET2Gv20071200.12">
    <property type="protein sequence ID" value="AET2Gv20071200.12"/>
    <property type="gene ID" value="AET2Gv20071200"/>
</dbReference>
<reference evidence="2" key="1">
    <citation type="journal article" date="2014" name="Science">
        <title>Ancient hybridizations among the ancestral genomes of bread wheat.</title>
        <authorList>
            <consortium name="International Wheat Genome Sequencing Consortium,"/>
            <person name="Marcussen T."/>
            <person name="Sandve S.R."/>
            <person name="Heier L."/>
            <person name="Spannagl M."/>
            <person name="Pfeifer M."/>
            <person name="Jakobsen K.S."/>
            <person name="Wulff B.B."/>
            <person name="Steuernagel B."/>
            <person name="Mayer K.F."/>
            <person name="Olsen O.A."/>
        </authorList>
    </citation>
    <scope>NUCLEOTIDE SEQUENCE [LARGE SCALE GENOMIC DNA]</scope>
    <source>
        <strain evidence="2">cv. AL8/78</strain>
    </source>
</reference>
<keyword evidence="2" id="KW-1185">Reference proteome</keyword>
<organism evidence="1 2">
    <name type="scientific">Aegilops tauschii subsp. strangulata</name>
    <name type="common">Goatgrass</name>
    <dbReference type="NCBI Taxonomy" id="200361"/>
    <lineage>
        <taxon>Eukaryota</taxon>
        <taxon>Viridiplantae</taxon>
        <taxon>Streptophyta</taxon>
        <taxon>Embryophyta</taxon>
        <taxon>Tracheophyta</taxon>
        <taxon>Spermatophyta</taxon>
        <taxon>Magnoliopsida</taxon>
        <taxon>Liliopsida</taxon>
        <taxon>Poales</taxon>
        <taxon>Poaceae</taxon>
        <taxon>BOP clade</taxon>
        <taxon>Pooideae</taxon>
        <taxon>Triticodae</taxon>
        <taxon>Triticeae</taxon>
        <taxon>Triticinae</taxon>
        <taxon>Aegilops</taxon>
    </lineage>
</organism>
<dbReference type="EnsemblPlants" id="AET2Gv20071200.12">
    <property type="protein sequence ID" value="AET2Gv20071200.12"/>
    <property type="gene ID" value="AET2Gv20071200"/>
</dbReference>
<dbReference type="AlphaFoldDB" id="A0A453ACP5"/>
<protein>
    <submittedName>
        <fullName evidence="1">Uncharacterized protein</fullName>
    </submittedName>
</protein>
<dbReference type="Proteomes" id="UP000015105">
    <property type="component" value="Chromosome 2D"/>
</dbReference>